<feature type="non-terminal residue" evidence="2">
    <location>
        <position position="1"/>
    </location>
</feature>
<keyword evidence="2" id="KW-0067">ATP-binding</keyword>
<dbReference type="Proteomes" id="UP001597024">
    <property type="component" value="Unassembled WGS sequence"/>
</dbReference>
<feature type="compositionally biased region" description="Basic and acidic residues" evidence="1">
    <location>
        <begin position="40"/>
        <end position="56"/>
    </location>
</feature>
<keyword evidence="2" id="KW-0378">Hydrolase</keyword>
<keyword evidence="2" id="KW-0347">Helicase</keyword>
<comment type="caution">
    <text evidence="2">The sequence shown here is derived from an EMBL/GenBank/DDBJ whole genome shotgun (WGS) entry which is preliminary data.</text>
</comment>
<evidence type="ECO:0000313" key="3">
    <source>
        <dbReference type="Proteomes" id="UP001597024"/>
    </source>
</evidence>
<protein>
    <submittedName>
        <fullName evidence="2">DEAD/DEAH box helicase</fullName>
    </submittedName>
</protein>
<sequence>GRRRSRGDRVSEETQAPLAARRAESSPIVEPAELEVDVDVTPRKDIRDDRPAETASRRGRNRRAGLNPEVSLADESPRGEATEASLWEDEQDWEDEAPSPRPQPEKIIPPSPFAVIFQSPDLATDDDEIAPSAASERAQSRRRPQVRGQQRGPRRQG</sequence>
<organism evidence="2 3">
    <name type="scientific">Streptosporangium algeriense</name>
    <dbReference type="NCBI Taxonomy" id="1682748"/>
    <lineage>
        <taxon>Bacteria</taxon>
        <taxon>Bacillati</taxon>
        <taxon>Actinomycetota</taxon>
        <taxon>Actinomycetes</taxon>
        <taxon>Streptosporangiales</taxon>
        <taxon>Streptosporangiaceae</taxon>
        <taxon>Streptosporangium</taxon>
    </lineage>
</organism>
<feature type="compositionally biased region" description="Pro residues" evidence="1">
    <location>
        <begin position="99"/>
        <end position="112"/>
    </location>
</feature>
<dbReference type="EMBL" id="JBHTHX010000950">
    <property type="protein sequence ID" value="MFD0887485.1"/>
    <property type="molecule type" value="Genomic_DNA"/>
</dbReference>
<feature type="region of interest" description="Disordered" evidence="1">
    <location>
        <begin position="1"/>
        <end position="157"/>
    </location>
</feature>
<accession>A0ABW3DUD8</accession>
<dbReference type="GO" id="GO:0004386">
    <property type="term" value="F:helicase activity"/>
    <property type="evidence" value="ECO:0007669"/>
    <property type="project" value="UniProtKB-KW"/>
</dbReference>
<name>A0ABW3DUD8_9ACTN</name>
<feature type="compositionally biased region" description="Acidic residues" evidence="1">
    <location>
        <begin position="86"/>
        <end position="97"/>
    </location>
</feature>
<gene>
    <name evidence="2" type="ORF">ACFQ08_23315</name>
</gene>
<proteinExistence type="predicted"/>
<keyword evidence="2" id="KW-0547">Nucleotide-binding</keyword>
<keyword evidence="3" id="KW-1185">Reference proteome</keyword>
<evidence type="ECO:0000313" key="2">
    <source>
        <dbReference type="EMBL" id="MFD0887485.1"/>
    </source>
</evidence>
<reference evidence="3" key="1">
    <citation type="journal article" date="2019" name="Int. J. Syst. Evol. Microbiol.">
        <title>The Global Catalogue of Microorganisms (GCM) 10K type strain sequencing project: providing services to taxonomists for standard genome sequencing and annotation.</title>
        <authorList>
            <consortium name="The Broad Institute Genomics Platform"/>
            <consortium name="The Broad Institute Genome Sequencing Center for Infectious Disease"/>
            <person name="Wu L."/>
            <person name="Ma J."/>
        </authorList>
    </citation>
    <scope>NUCLEOTIDE SEQUENCE [LARGE SCALE GENOMIC DNA]</scope>
    <source>
        <strain evidence="3">CCUG 62974</strain>
    </source>
</reference>
<evidence type="ECO:0000256" key="1">
    <source>
        <dbReference type="SAM" id="MobiDB-lite"/>
    </source>
</evidence>